<dbReference type="OrthoDB" id="9806536at2"/>
<keyword evidence="11" id="KW-1185">Reference proteome</keyword>
<evidence type="ECO:0000256" key="5">
    <source>
        <dbReference type="ARBA" id="ARBA00023471"/>
    </source>
</evidence>
<dbReference type="RefSeq" id="WP_091985011.1">
    <property type="nucleotide sequence ID" value="NZ_FOLO01000021.1"/>
</dbReference>
<evidence type="ECO:0000313" key="11">
    <source>
        <dbReference type="Proteomes" id="UP000198862"/>
    </source>
</evidence>
<dbReference type="Gene3D" id="3.30.70.3460">
    <property type="match status" value="1"/>
</dbReference>
<comment type="pathway">
    <text evidence="2">Porphyrin-containing compound metabolism.</text>
</comment>
<comment type="similarity">
    <text evidence="3">Belongs to the Ahb/Nir family.</text>
</comment>
<comment type="subunit">
    <text evidence="4">Probably forms a complex composed of NirD, NirL, NirG and NirH. All proteins are required for the total conversion of siroheme to didecarboxysiroheme.</text>
</comment>
<evidence type="ECO:0000256" key="1">
    <source>
        <dbReference type="ARBA" id="ARBA00023239"/>
    </source>
</evidence>
<dbReference type="InterPro" id="IPR040523">
    <property type="entry name" value="AsnC_trans_reg2"/>
</dbReference>
<dbReference type="InterPro" id="IPR053953">
    <property type="entry name" value="NirdL-like_HTH"/>
</dbReference>
<dbReference type="STRING" id="1123010.SAMN02745724_02800"/>
<evidence type="ECO:0000256" key="6">
    <source>
        <dbReference type="ARBA" id="ARBA00045291"/>
    </source>
</evidence>
<evidence type="ECO:0000256" key="2">
    <source>
        <dbReference type="ARBA" id="ARBA00023444"/>
    </source>
</evidence>
<dbReference type="InterPro" id="IPR036388">
    <property type="entry name" value="WH-like_DNA-bd_sf"/>
</dbReference>
<name>A0A1I1MTE3_9GAMM</name>
<evidence type="ECO:0000259" key="9">
    <source>
        <dbReference type="Pfam" id="PF22451"/>
    </source>
</evidence>
<evidence type="ECO:0000259" key="8">
    <source>
        <dbReference type="Pfam" id="PF17805"/>
    </source>
</evidence>
<keyword evidence="10" id="KW-0238">DNA-binding</keyword>
<evidence type="ECO:0000256" key="3">
    <source>
        <dbReference type="ARBA" id="ARBA00023457"/>
    </source>
</evidence>
<reference evidence="10 11" key="1">
    <citation type="submission" date="2016-10" db="EMBL/GenBank/DDBJ databases">
        <authorList>
            <person name="de Groot N.N."/>
        </authorList>
    </citation>
    <scope>NUCLEOTIDE SEQUENCE [LARGE SCALE GENOMIC DNA]</scope>
    <source>
        <strain evidence="10 11">DSM 6059</strain>
    </source>
</reference>
<dbReference type="AlphaFoldDB" id="A0A1I1MTE3"/>
<keyword evidence="1" id="KW-0456">Lyase</keyword>
<protein>
    <recommendedName>
        <fullName evidence="5">siroheme decarboxylase</fullName>
        <ecNumber evidence="5">4.1.1.111</ecNumber>
    </recommendedName>
</protein>
<dbReference type="Proteomes" id="UP000198862">
    <property type="component" value="Unassembled WGS sequence"/>
</dbReference>
<dbReference type="Gene3D" id="1.10.10.10">
    <property type="entry name" value="Winged helix-like DNA-binding domain superfamily/Winged helix DNA-binding domain"/>
    <property type="match status" value="1"/>
</dbReference>
<dbReference type="GO" id="GO:0003677">
    <property type="term" value="F:DNA binding"/>
    <property type="evidence" value="ECO:0007669"/>
    <property type="project" value="UniProtKB-KW"/>
</dbReference>
<gene>
    <name evidence="10" type="ORF">SAMN02745724_02800</name>
</gene>
<organism evidence="10 11">
    <name type="scientific">Pseudoalteromonas denitrificans DSM 6059</name>
    <dbReference type="NCBI Taxonomy" id="1123010"/>
    <lineage>
        <taxon>Bacteria</taxon>
        <taxon>Pseudomonadati</taxon>
        <taxon>Pseudomonadota</taxon>
        <taxon>Gammaproteobacteria</taxon>
        <taxon>Alteromonadales</taxon>
        <taxon>Pseudoalteromonadaceae</taxon>
        <taxon>Pseudoalteromonas</taxon>
    </lineage>
</organism>
<evidence type="ECO:0000313" key="10">
    <source>
        <dbReference type="EMBL" id="SFC88172.1"/>
    </source>
</evidence>
<dbReference type="EC" id="4.1.1.111" evidence="5"/>
<accession>A0A1I1MTE3</accession>
<feature type="domain" description="Siroheme decarboxylase AsnC-like ligand binding" evidence="8">
    <location>
        <begin position="67"/>
        <end position="139"/>
    </location>
</feature>
<dbReference type="PANTHER" id="PTHR43413:SF1">
    <property type="entry name" value="SIROHEME DECARBOXYLASE NIRL SUBUNIT"/>
    <property type="match status" value="1"/>
</dbReference>
<comment type="function">
    <text evidence="6">Involved in heme d1 biosynthesis. Catalyzes the decarboxylation of siroheme into didecarboxysiroheme.</text>
</comment>
<proteinExistence type="inferred from homology"/>
<dbReference type="InterPro" id="IPR050684">
    <property type="entry name" value="HTH-Siroheme_Decarb"/>
</dbReference>
<dbReference type="EMBL" id="FOLO01000021">
    <property type="protein sequence ID" value="SFC88172.1"/>
    <property type="molecule type" value="Genomic_DNA"/>
</dbReference>
<feature type="domain" description="Siroheme decarboxylase NirL-like HTH" evidence="9">
    <location>
        <begin position="5"/>
        <end position="49"/>
    </location>
</feature>
<dbReference type="Pfam" id="PF22451">
    <property type="entry name" value="NirdL-like_HTH"/>
    <property type="match status" value="1"/>
</dbReference>
<sequence length="147" mass="16543">MDNLDKQLINLLQKGLPVCEKPFLAIAIALKTTEEIVLNKLQDMLDSGLLTRFGPMFDAACLGGAFTLAAMQVPQAQFDDIAKIVNSFEQVAHNYERENQLNMWFVIGTETQNEILEVIEQIEKKTGISVVNMPKEHEFFVGLYLPV</sequence>
<dbReference type="Pfam" id="PF17805">
    <property type="entry name" value="AsnC_trans_reg2"/>
    <property type="match status" value="1"/>
</dbReference>
<evidence type="ECO:0000256" key="4">
    <source>
        <dbReference type="ARBA" id="ARBA00023465"/>
    </source>
</evidence>
<comment type="catalytic activity">
    <reaction evidence="7">
        <text>siroheme + 2 H(+) = 12,18-didecarboxysiroheme + 2 CO2</text>
        <dbReference type="Rhea" id="RHEA:19093"/>
        <dbReference type="ChEBI" id="CHEBI:15378"/>
        <dbReference type="ChEBI" id="CHEBI:16526"/>
        <dbReference type="ChEBI" id="CHEBI:60052"/>
        <dbReference type="ChEBI" id="CHEBI:140497"/>
        <dbReference type="EC" id="4.1.1.111"/>
    </reaction>
</comment>
<evidence type="ECO:0000256" key="7">
    <source>
        <dbReference type="ARBA" id="ARBA00048470"/>
    </source>
</evidence>
<dbReference type="PANTHER" id="PTHR43413">
    <property type="entry name" value="TRANSCRIPTIONAL REGULATOR, ASNC FAMILY"/>
    <property type="match status" value="1"/>
</dbReference>
<dbReference type="GO" id="GO:0016829">
    <property type="term" value="F:lyase activity"/>
    <property type="evidence" value="ECO:0007669"/>
    <property type="project" value="UniProtKB-KW"/>
</dbReference>